<dbReference type="Proteomes" id="UP000281549">
    <property type="component" value="Unassembled WGS sequence"/>
</dbReference>
<evidence type="ECO:0008006" key="4">
    <source>
        <dbReference type="Google" id="ProtNLM"/>
    </source>
</evidence>
<keyword evidence="1" id="KW-1133">Transmembrane helix</keyword>
<evidence type="ECO:0000313" key="2">
    <source>
        <dbReference type="EMBL" id="RKP20526.1"/>
    </source>
</evidence>
<organism evidence="2 3">
    <name type="scientific">Rozella allomycis (strain CSF55)</name>
    <dbReference type="NCBI Taxonomy" id="988480"/>
    <lineage>
        <taxon>Eukaryota</taxon>
        <taxon>Fungi</taxon>
        <taxon>Fungi incertae sedis</taxon>
        <taxon>Cryptomycota</taxon>
        <taxon>Cryptomycota incertae sedis</taxon>
        <taxon>Rozella</taxon>
    </lineage>
</organism>
<reference evidence="3" key="1">
    <citation type="journal article" date="2018" name="Nat. Microbiol.">
        <title>Leveraging single-cell genomics to expand the fungal tree of life.</title>
        <authorList>
            <person name="Ahrendt S.R."/>
            <person name="Quandt C.A."/>
            <person name="Ciobanu D."/>
            <person name="Clum A."/>
            <person name="Salamov A."/>
            <person name="Andreopoulos B."/>
            <person name="Cheng J.F."/>
            <person name="Woyke T."/>
            <person name="Pelin A."/>
            <person name="Henrissat B."/>
            <person name="Reynolds N.K."/>
            <person name="Benny G.L."/>
            <person name="Smith M.E."/>
            <person name="James T.Y."/>
            <person name="Grigoriev I.V."/>
        </authorList>
    </citation>
    <scope>NUCLEOTIDE SEQUENCE [LARGE SCALE GENOMIC DNA]</scope>
    <source>
        <strain evidence="3">CSF55</strain>
    </source>
</reference>
<protein>
    <recommendedName>
        <fullName evidence="4">Transmembrane protein</fullName>
    </recommendedName>
</protein>
<feature type="transmembrane region" description="Helical" evidence="1">
    <location>
        <begin position="66"/>
        <end position="83"/>
    </location>
</feature>
<sequence length="117" mass="13971">MQGVRTTERACVSRPLYEGTGHIVDRTISADVKNNNCISCAHKKDVRRMYQLRHDKCLQGLIQQTFNFWKVITFCLFCLLMLARRQLSYFFGKFTTNEILLLRYSRQHRKFDFRAKE</sequence>
<name>A0A4P9YLJ5_ROZAC</name>
<keyword evidence="1" id="KW-0472">Membrane</keyword>
<dbReference type="EMBL" id="ML005051">
    <property type="protein sequence ID" value="RKP20526.1"/>
    <property type="molecule type" value="Genomic_DNA"/>
</dbReference>
<evidence type="ECO:0000256" key="1">
    <source>
        <dbReference type="SAM" id="Phobius"/>
    </source>
</evidence>
<gene>
    <name evidence="2" type="ORF">ROZALSC1DRAFT_21311</name>
</gene>
<evidence type="ECO:0000313" key="3">
    <source>
        <dbReference type="Proteomes" id="UP000281549"/>
    </source>
</evidence>
<proteinExistence type="predicted"/>
<dbReference type="AlphaFoldDB" id="A0A4P9YLJ5"/>
<keyword evidence="1" id="KW-0812">Transmembrane</keyword>
<accession>A0A4P9YLJ5</accession>